<sequence length="111" mass="12766">MERAKRHLTSSDVYTLCNLSSVNIDIVLCGFTMAIRIWKDVMRPDRLDEFLTMSYTNWCDNIRGRVDFVRGGIVRRSVSLSFVRCHGSIVATVYWTNNICRGVIFEGIVKV</sequence>
<name>A0ABR2EIT3_9ROSI</name>
<protein>
    <submittedName>
        <fullName evidence="2">Uncharacterized protein</fullName>
    </submittedName>
</protein>
<evidence type="ECO:0000313" key="3">
    <source>
        <dbReference type="Proteomes" id="UP001472677"/>
    </source>
</evidence>
<proteinExistence type="predicted"/>
<organism evidence="2 3">
    <name type="scientific">Hibiscus sabdariffa</name>
    <name type="common">roselle</name>
    <dbReference type="NCBI Taxonomy" id="183260"/>
    <lineage>
        <taxon>Eukaryota</taxon>
        <taxon>Viridiplantae</taxon>
        <taxon>Streptophyta</taxon>
        <taxon>Embryophyta</taxon>
        <taxon>Tracheophyta</taxon>
        <taxon>Spermatophyta</taxon>
        <taxon>Magnoliopsida</taxon>
        <taxon>eudicotyledons</taxon>
        <taxon>Gunneridae</taxon>
        <taxon>Pentapetalae</taxon>
        <taxon>rosids</taxon>
        <taxon>malvids</taxon>
        <taxon>Malvales</taxon>
        <taxon>Malvaceae</taxon>
        <taxon>Malvoideae</taxon>
        <taxon>Hibiscus</taxon>
    </lineage>
</organism>
<keyword evidence="3" id="KW-1185">Reference proteome</keyword>
<comment type="caution">
    <text evidence="2">The sequence shown here is derived from an EMBL/GenBank/DDBJ whole genome shotgun (WGS) entry which is preliminary data.</text>
</comment>
<dbReference type="Proteomes" id="UP001472677">
    <property type="component" value="Unassembled WGS sequence"/>
</dbReference>
<keyword evidence="1" id="KW-0472">Membrane</keyword>
<reference evidence="2 3" key="1">
    <citation type="journal article" date="2024" name="G3 (Bethesda)">
        <title>Genome assembly of Hibiscus sabdariffa L. provides insights into metabolisms of medicinal natural products.</title>
        <authorList>
            <person name="Kim T."/>
        </authorList>
    </citation>
    <scope>NUCLEOTIDE SEQUENCE [LARGE SCALE GENOMIC DNA]</scope>
    <source>
        <strain evidence="2">TK-2024</strain>
        <tissue evidence="2">Old leaves</tissue>
    </source>
</reference>
<evidence type="ECO:0000256" key="1">
    <source>
        <dbReference type="SAM" id="Phobius"/>
    </source>
</evidence>
<accession>A0ABR2EIT3</accession>
<feature type="transmembrane region" description="Helical" evidence="1">
    <location>
        <begin position="20"/>
        <end position="38"/>
    </location>
</feature>
<keyword evidence="1" id="KW-1133">Transmembrane helix</keyword>
<evidence type="ECO:0000313" key="2">
    <source>
        <dbReference type="EMBL" id="KAK8561908.1"/>
    </source>
</evidence>
<keyword evidence="1" id="KW-0812">Transmembrane</keyword>
<gene>
    <name evidence="2" type="ORF">V6N12_048963</name>
</gene>
<dbReference type="EMBL" id="JBBPBM010000013">
    <property type="protein sequence ID" value="KAK8561908.1"/>
    <property type="molecule type" value="Genomic_DNA"/>
</dbReference>